<gene>
    <name evidence="2" type="ORF">DTER00134_LOCUS4624</name>
</gene>
<dbReference type="EMBL" id="HBIP01008468">
    <property type="protein sequence ID" value="CAE0489553.1"/>
    <property type="molecule type" value="Transcribed_RNA"/>
</dbReference>
<feature type="region of interest" description="Disordered" evidence="1">
    <location>
        <begin position="41"/>
        <end position="74"/>
    </location>
</feature>
<evidence type="ECO:0000256" key="1">
    <source>
        <dbReference type="SAM" id="MobiDB-lite"/>
    </source>
</evidence>
<organism evidence="2">
    <name type="scientific">Dunaliella tertiolecta</name>
    <name type="common">Green alga</name>
    <dbReference type="NCBI Taxonomy" id="3047"/>
    <lineage>
        <taxon>Eukaryota</taxon>
        <taxon>Viridiplantae</taxon>
        <taxon>Chlorophyta</taxon>
        <taxon>core chlorophytes</taxon>
        <taxon>Chlorophyceae</taxon>
        <taxon>CS clade</taxon>
        <taxon>Chlamydomonadales</taxon>
        <taxon>Dunaliellaceae</taxon>
        <taxon>Dunaliella</taxon>
    </lineage>
</organism>
<feature type="compositionally biased region" description="Pro residues" evidence="1">
    <location>
        <begin position="259"/>
        <end position="276"/>
    </location>
</feature>
<sequence>MAEQSRTKDDYYYILHRREERAKNRPLGCRTALQVDSDLEKEFLRETDSEEEEARRQRERGGVGRKHPAAAARNNPRRAYYAALAHAKELPRDKTRARTASPAVLRRRQLDSEPDYEPTPEFMKSWKKRHAAALRKNKVYQFMQATQSELGSQYEGSPEPQSPLLQVPVTPQTWPRKALGTHFNMAATPGKPDGDVVVPTPYSVHSIPGPTYPLTSTPCPPLSAHASITPVNHQPPMVDLRVRQQASAPPGLLHYDAAPPPPSTPTFLHPNPPHTPPVSQSMHLSPLEQAQEEMRRAADTTRLSLQVRKQCWTFLWNGWMRKVCSICPHDYRAIIYGVQGGFAAKNRHPNPCISADAFRLSVVELMQSKLLAATPVFKRVAQPT</sequence>
<evidence type="ECO:0000313" key="2">
    <source>
        <dbReference type="EMBL" id="CAE0489553.1"/>
    </source>
</evidence>
<reference evidence="2" key="1">
    <citation type="submission" date="2021-01" db="EMBL/GenBank/DDBJ databases">
        <authorList>
            <person name="Corre E."/>
            <person name="Pelletier E."/>
            <person name="Niang G."/>
            <person name="Scheremetjew M."/>
            <person name="Finn R."/>
            <person name="Kale V."/>
            <person name="Holt S."/>
            <person name="Cochrane G."/>
            <person name="Meng A."/>
            <person name="Brown T."/>
            <person name="Cohen L."/>
        </authorList>
    </citation>
    <scope>NUCLEOTIDE SEQUENCE</scope>
    <source>
        <strain evidence="2">CCMP1320</strain>
    </source>
</reference>
<proteinExistence type="predicted"/>
<dbReference type="AlphaFoldDB" id="A0A7S3QQD1"/>
<feature type="region of interest" description="Disordered" evidence="1">
    <location>
        <begin position="259"/>
        <end position="281"/>
    </location>
</feature>
<name>A0A7S3QQD1_DUNTE</name>
<accession>A0A7S3QQD1</accession>
<feature type="compositionally biased region" description="Basic and acidic residues" evidence="1">
    <location>
        <begin position="41"/>
        <end position="62"/>
    </location>
</feature>
<protein>
    <submittedName>
        <fullName evidence="2">Uncharacterized protein</fullName>
    </submittedName>
</protein>